<proteinExistence type="predicted"/>
<dbReference type="AlphaFoldDB" id="A0A1F5GB61"/>
<sequence length="266" mass="28239">MKRKSGQILILILLIVVVALAVGLSVASRNITNLRTSTQAEHSQRALSAAEGGIEDVLSRLSTVASQVPVGGSATIPVQQIGEITPTVIVKASSVYESTIEPGEIGQVDLEDATAPAGSTIQIEWVKIPAETGDPASIEATLVGNVSGTYTQDRKAWSGNGANSGKEVNFDQNSNCAPIPEEYKKCGSMSVDSNSILLRIKPFWARTTVRVTCSSGCFLPTQTYQVDSEAQTEIGVTRKIQVIRTALPQLPAAFDYVLYSEGAITK</sequence>
<organism evidence="1 2">
    <name type="scientific">Candidatus Curtissbacteria bacterium RIFCSPHIGHO2_01_FULL_40_12</name>
    <dbReference type="NCBI Taxonomy" id="1797710"/>
    <lineage>
        <taxon>Bacteria</taxon>
        <taxon>Candidatus Curtissiibacteriota</taxon>
    </lineage>
</organism>
<dbReference type="EMBL" id="MFAY01000018">
    <property type="protein sequence ID" value="OGD89111.1"/>
    <property type="molecule type" value="Genomic_DNA"/>
</dbReference>
<reference evidence="1 2" key="1">
    <citation type="journal article" date="2016" name="Nat. Commun.">
        <title>Thousands of microbial genomes shed light on interconnected biogeochemical processes in an aquifer system.</title>
        <authorList>
            <person name="Anantharaman K."/>
            <person name="Brown C.T."/>
            <person name="Hug L.A."/>
            <person name="Sharon I."/>
            <person name="Castelle C.J."/>
            <person name="Probst A.J."/>
            <person name="Thomas B.C."/>
            <person name="Singh A."/>
            <person name="Wilkins M.J."/>
            <person name="Karaoz U."/>
            <person name="Brodie E.L."/>
            <person name="Williams K.H."/>
            <person name="Hubbard S.S."/>
            <person name="Banfield J.F."/>
        </authorList>
    </citation>
    <scope>NUCLEOTIDE SEQUENCE [LARGE SCALE GENOMIC DNA]</scope>
</reference>
<name>A0A1F5GB61_9BACT</name>
<gene>
    <name evidence="1" type="ORF">A2693_04475</name>
</gene>
<accession>A0A1F5GB61</accession>
<comment type="caution">
    <text evidence="1">The sequence shown here is derived from an EMBL/GenBank/DDBJ whole genome shotgun (WGS) entry which is preliminary data.</text>
</comment>
<evidence type="ECO:0000313" key="1">
    <source>
        <dbReference type="EMBL" id="OGD89111.1"/>
    </source>
</evidence>
<evidence type="ECO:0000313" key="2">
    <source>
        <dbReference type="Proteomes" id="UP000178577"/>
    </source>
</evidence>
<protein>
    <recommendedName>
        <fullName evidence="3">Type 4 fimbrial biogenesis protein PilX N-terminal domain-containing protein</fullName>
    </recommendedName>
</protein>
<evidence type="ECO:0008006" key="3">
    <source>
        <dbReference type="Google" id="ProtNLM"/>
    </source>
</evidence>
<dbReference type="Proteomes" id="UP000178577">
    <property type="component" value="Unassembled WGS sequence"/>
</dbReference>